<dbReference type="SMART" id="SM00233">
    <property type="entry name" value="PH"/>
    <property type="match status" value="1"/>
</dbReference>
<gene>
    <name evidence="5" type="ORF">RDB_LOCUS64731</name>
    <name evidence="6" type="ORF">RSOLAG22IIIB_05627</name>
</gene>
<dbReference type="InterPro" id="IPR011993">
    <property type="entry name" value="PH-like_dom_sf"/>
</dbReference>
<dbReference type="GO" id="GO:0005085">
    <property type="term" value="F:guanyl-nucleotide exchange factor activity"/>
    <property type="evidence" value="ECO:0007669"/>
    <property type="project" value="UniProtKB-KW"/>
</dbReference>
<dbReference type="InterPro" id="IPR052233">
    <property type="entry name" value="Rho-type_GEFs"/>
</dbReference>
<dbReference type="Gene3D" id="2.30.29.30">
    <property type="entry name" value="Pleckstrin-homology domain (PH domain)/Phosphotyrosine-binding domain (PTB)"/>
    <property type="match status" value="1"/>
</dbReference>
<dbReference type="InterPro" id="IPR001849">
    <property type="entry name" value="PH_domain"/>
</dbReference>
<evidence type="ECO:0000256" key="2">
    <source>
        <dbReference type="ARBA" id="ARBA00022658"/>
    </source>
</evidence>
<dbReference type="SMART" id="SM00036">
    <property type="entry name" value="CNH"/>
    <property type="match status" value="1"/>
</dbReference>
<dbReference type="SUPFAM" id="SSF50729">
    <property type="entry name" value="PH domain-like"/>
    <property type="match status" value="1"/>
</dbReference>
<proteinExistence type="predicted"/>
<reference evidence="6 7" key="1">
    <citation type="submission" date="2015-07" db="EMBL/GenBank/DDBJ databases">
        <authorList>
            <person name="Noorani M."/>
        </authorList>
    </citation>
    <scope>NUCLEOTIDE SEQUENCE [LARGE SCALE GENOMIC DNA]</scope>
    <source>
        <strain evidence="6">BBA 69670</strain>
    </source>
</reference>
<dbReference type="EMBL" id="CYGV01001467">
    <property type="protein sequence ID" value="CUA74620.1"/>
    <property type="molecule type" value="Genomic_DNA"/>
</dbReference>
<dbReference type="Pfam" id="PF00780">
    <property type="entry name" value="CNH"/>
    <property type="match status" value="1"/>
</dbReference>
<dbReference type="InterPro" id="IPR001180">
    <property type="entry name" value="CNH_dom"/>
</dbReference>
<feature type="domain" description="CNH" evidence="4">
    <location>
        <begin position="183"/>
        <end position="475"/>
    </location>
</feature>
<keyword evidence="2" id="KW-0344">Guanine-nucleotide releasing factor</keyword>
<feature type="domain" description="PH" evidence="3">
    <location>
        <begin position="48"/>
        <end position="160"/>
    </location>
</feature>
<accession>A0A0K6G817</accession>
<dbReference type="PROSITE" id="PS50219">
    <property type="entry name" value="CNH"/>
    <property type="match status" value="1"/>
</dbReference>
<dbReference type="AlphaFoldDB" id="A0A0K6G817"/>
<organism evidence="6 7">
    <name type="scientific">Rhizoctonia solani</name>
    <dbReference type="NCBI Taxonomy" id="456999"/>
    <lineage>
        <taxon>Eukaryota</taxon>
        <taxon>Fungi</taxon>
        <taxon>Dikarya</taxon>
        <taxon>Basidiomycota</taxon>
        <taxon>Agaricomycotina</taxon>
        <taxon>Agaricomycetes</taxon>
        <taxon>Cantharellales</taxon>
        <taxon>Ceratobasidiaceae</taxon>
        <taxon>Rhizoctonia</taxon>
    </lineage>
</organism>
<dbReference type="InterPro" id="IPR041675">
    <property type="entry name" value="PH_5"/>
</dbReference>
<dbReference type="PANTHER" id="PTHR46572">
    <property type="entry name" value="RHO1 GDP-GTP EXCHANGE PROTEIN 1-RELATED"/>
    <property type="match status" value="1"/>
</dbReference>
<dbReference type="PANTHER" id="PTHR46572:SF2">
    <property type="entry name" value="RHO1 GDP-GTP EXCHANGE PROTEIN 1-RELATED"/>
    <property type="match status" value="1"/>
</dbReference>
<protein>
    <submittedName>
        <fullName evidence="6">Rho1 guanine nucleotide exchange factor 1 [Schizosaccharomyces pombe 972h-]</fullName>
    </submittedName>
</protein>
<evidence type="ECO:0000313" key="6">
    <source>
        <dbReference type="EMBL" id="CUA74620.1"/>
    </source>
</evidence>
<dbReference type="Pfam" id="PF15405">
    <property type="entry name" value="PH_5"/>
    <property type="match status" value="1"/>
</dbReference>
<evidence type="ECO:0000313" key="7">
    <source>
        <dbReference type="Proteomes" id="UP000044841"/>
    </source>
</evidence>
<evidence type="ECO:0000259" key="4">
    <source>
        <dbReference type="PROSITE" id="PS50219"/>
    </source>
</evidence>
<name>A0A0K6G817_9AGAM</name>
<keyword evidence="7" id="KW-1185">Reference proteome</keyword>
<evidence type="ECO:0000259" key="3">
    <source>
        <dbReference type="PROSITE" id="PS50003"/>
    </source>
</evidence>
<dbReference type="Proteomes" id="UP000663843">
    <property type="component" value="Unassembled WGS sequence"/>
</dbReference>
<dbReference type="EMBL" id="CAJMWT010002067">
    <property type="protein sequence ID" value="CAE6431461.1"/>
    <property type="molecule type" value="Genomic_DNA"/>
</dbReference>
<dbReference type="PROSITE" id="PS50003">
    <property type="entry name" value="PH_DOMAIN"/>
    <property type="match status" value="1"/>
</dbReference>
<sequence length="509" mass="57402">MATRPSKEKDTSRKSETKTLDLLELDDLLLSKDGEPKHDLKLEDPRRRLVHQGSLQCSSKRKEYRVFLLDHALIVTKPKVVDGRERLRMIDHPIPVQLLQVSSEQTRKTVFGCIPLGETCYQLRFSSLGKRFNKGKALTMLCLTAEAANTWTEAVNAQRDANRQSTESNVLKLGQDMLEGNGEIRVNCAALYDNDQIIAYGTDDGVYFQPQSGRPRKAIDLTGVRHIEVLEDLSLLVVLAERSAFTFPLDALDQFDRMNRMSRISRGLVSFLRAGRCLGRTMVCTAKTSRYSSTVKALEQREPEPESTLLVNRKLKTSLLDSGNKLKVFKEFYLGMELYSIHFLKTKLCAAGATGFEVIDLETLETQVLLDPADNALSFVRQYKYPRPLCVYRIKNEFLVCYREFAFFVNKSGWKSEKDVVIHWEGTPTSCALHYPYIAAFSPNFVEIRHVDDGSLVQLIHESNVQCLYTESSPLRTSIGNTTSQVASKTNSTLVSSAGKVMFLTPSPS</sequence>
<dbReference type="Proteomes" id="UP000044841">
    <property type="component" value="Unassembled WGS sequence"/>
</dbReference>
<evidence type="ECO:0000313" key="5">
    <source>
        <dbReference type="EMBL" id="CAE6431461.1"/>
    </source>
</evidence>
<reference evidence="5" key="2">
    <citation type="submission" date="2021-01" db="EMBL/GenBank/DDBJ databases">
        <authorList>
            <person name="Kaushik A."/>
        </authorList>
    </citation>
    <scope>NUCLEOTIDE SEQUENCE</scope>
    <source>
        <strain evidence="5">AG2-2IIIB</strain>
    </source>
</reference>
<evidence type="ECO:0000256" key="1">
    <source>
        <dbReference type="ARBA" id="ARBA00022553"/>
    </source>
</evidence>
<keyword evidence="1" id="KW-0597">Phosphoprotein</keyword>